<name>A0A7C9VT98_9PSEU</name>
<reference evidence="2 3" key="1">
    <citation type="submission" date="2020-03" db="EMBL/GenBank/DDBJ databases">
        <title>Isolation and identification of active actinomycetes.</title>
        <authorList>
            <person name="Sun X."/>
        </authorList>
    </citation>
    <scope>NUCLEOTIDE SEQUENCE [LARGE SCALE GENOMIC DNA]</scope>
    <source>
        <strain evidence="2 3">NEAU-D13</strain>
    </source>
</reference>
<keyword evidence="3" id="KW-1185">Reference proteome</keyword>
<comment type="caution">
    <text evidence="2">The sequence shown here is derived from an EMBL/GenBank/DDBJ whole genome shotgun (WGS) entry which is preliminary data.</text>
</comment>
<protein>
    <submittedName>
        <fullName evidence="2">Uncharacterized protein</fullName>
    </submittedName>
</protein>
<dbReference type="EMBL" id="JAAMPJ010000011">
    <property type="protein sequence ID" value="NGY63954.1"/>
    <property type="molecule type" value="Genomic_DNA"/>
</dbReference>
<evidence type="ECO:0000313" key="3">
    <source>
        <dbReference type="Proteomes" id="UP000481360"/>
    </source>
</evidence>
<dbReference type="AlphaFoldDB" id="A0A7C9VT98"/>
<gene>
    <name evidence="2" type="ORF">G7043_34040</name>
</gene>
<accession>A0A7C9VT98</accession>
<dbReference type="RefSeq" id="WP_166052756.1">
    <property type="nucleotide sequence ID" value="NZ_JAAMPJ010000011.1"/>
</dbReference>
<evidence type="ECO:0000256" key="1">
    <source>
        <dbReference type="SAM" id="MobiDB-lite"/>
    </source>
</evidence>
<evidence type="ECO:0000313" key="2">
    <source>
        <dbReference type="EMBL" id="NGY63954.1"/>
    </source>
</evidence>
<sequence>MSRRQVWGDHLQPNPFAPPPPSMARPAPQGTPVVIAAYTGAALAKGTG</sequence>
<proteinExistence type="predicted"/>
<organism evidence="2 3">
    <name type="scientific">Lentzea alba</name>
    <dbReference type="NCBI Taxonomy" id="2714351"/>
    <lineage>
        <taxon>Bacteria</taxon>
        <taxon>Bacillati</taxon>
        <taxon>Actinomycetota</taxon>
        <taxon>Actinomycetes</taxon>
        <taxon>Pseudonocardiales</taxon>
        <taxon>Pseudonocardiaceae</taxon>
        <taxon>Lentzea</taxon>
    </lineage>
</organism>
<dbReference type="Proteomes" id="UP000481360">
    <property type="component" value="Unassembled WGS sequence"/>
</dbReference>
<feature type="region of interest" description="Disordered" evidence="1">
    <location>
        <begin position="1"/>
        <end position="29"/>
    </location>
</feature>